<organism evidence="2 3">
    <name type="scientific">Kipferlia bialata</name>
    <dbReference type="NCBI Taxonomy" id="797122"/>
    <lineage>
        <taxon>Eukaryota</taxon>
        <taxon>Metamonada</taxon>
        <taxon>Carpediemonas-like organisms</taxon>
        <taxon>Kipferlia</taxon>
    </lineage>
</organism>
<dbReference type="EMBL" id="BDIP01002094">
    <property type="protein sequence ID" value="GIQ85715.1"/>
    <property type="molecule type" value="Genomic_DNA"/>
</dbReference>
<feature type="compositionally biased region" description="Acidic residues" evidence="1">
    <location>
        <begin position="458"/>
        <end position="476"/>
    </location>
</feature>
<evidence type="ECO:0000313" key="2">
    <source>
        <dbReference type="EMBL" id="GIQ85715.1"/>
    </source>
</evidence>
<accession>A0A9K3D015</accession>
<sequence length="504" mass="53785">GDRRVSSLALDRVLSKHRAKTGDSMRSRSLLLNLYPLLCRAMALYRLRREGVSLSQSPIEQTLQLSSESLSLSLPECERLFLEMGVSTPECPPASVSATLLRHSSPHPLSVLSPPEADIMTGQEVSGSQVSGGQGTVPEGVQAMLARHRASWQSTRRLSVDNLLCAVVDLAQLRYPSMPQPSDSLGEFLASHVVPHLYTVLHQVASALSSLPHSHAPPRSDKDKERERDKDEGEDEGERGIDSEAISAVLSLSPTSLVDVVAMLNKGVIDTPLPWCPSASLPLSVKAWAEVPYPVVCEALATGGQVLDALYDSESCTGGTDGVSLSHALRALGGQSQRLTRSVLSKVALCAGVSGGDTDRQTAVEDTLLGVLFPCSDIKGVEGEREKQRETLSGIGLTESVVASLLLSHYIHRETGTSVDTGSADRGVEGEREVSEGEGEGESVERQQSVPAIQTPETEGEGEGEGEGDTETETVSEGDTHGEGEVEGESAREWVQRVMARLVE</sequence>
<protein>
    <submittedName>
        <fullName evidence="2">Uncharacterized protein</fullName>
    </submittedName>
</protein>
<feature type="region of interest" description="Disordered" evidence="1">
    <location>
        <begin position="209"/>
        <end position="241"/>
    </location>
</feature>
<feature type="region of interest" description="Disordered" evidence="1">
    <location>
        <begin position="416"/>
        <end position="492"/>
    </location>
</feature>
<evidence type="ECO:0000313" key="3">
    <source>
        <dbReference type="Proteomes" id="UP000265618"/>
    </source>
</evidence>
<name>A0A9K3D015_9EUKA</name>
<keyword evidence="3" id="KW-1185">Reference proteome</keyword>
<evidence type="ECO:0000256" key="1">
    <source>
        <dbReference type="SAM" id="MobiDB-lite"/>
    </source>
</evidence>
<feature type="non-terminal residue" evidence="2">
    <location>
        <position position="1"/>
    </location>
</feature>
<feature type="compositionally biased region" description="Basic and acidic residues" evidence="1">
    <location>
        <begin position="478"/>
        <end position="492"/>
    </location>
</feature>
<dbReference type="AlphaFoldDB" id="A0A9K3D015"/>
<feature type="compositionally biased region" description="Basic and acidic residues" evidence="1">
    <location>
        <begin position="218"/>
        <end position="231"/>
    </location>
</feature>
<gene>
    <name evidence="2" type="ORF">KIPB_007430</name>
</gene>
<reference evidence="2 3" key="1">
    <citation type="journal article" date="2018" name="PLoS ONE">
        <title>The draft genome of Kipferlia bialata reveals reductive genome evolution in fornicate parasites.</title>
        <authorList>
            <person name="Tanifuji G."/>
            <person name="Takabayashi S."/>
            <person name="Kume K."/>
            <person name="Takagi M."/>
            <person name="Nakayama T."/>
            <person name="Kamikawa R."/>
            <person name="Inagaki Y."/>
            <person name="Hashimoto T."/>
        </authorList>
    </citation>
    <scope>NUCLEOTIDE SEQUENCE [LARGE SCALE GENOMIC DNA]</scope>
    <source>
        <strain evidence="2">NY0173</strain>
    </source>
</reference>
<feature type="compositionally biased region" description="Basic and acidic residues" evidence="1">
    <location>
        <begin position="426"/>
        <end position="435"/>
    </location>
</feature>
<dbReference type="Proteomes" id="UP000265618">
    <property type="component" value="Unassembled WGS sequence"/>
</dbReference>
<comment type="caution">
    <text evidence="2">The sequence shown here is derived from an EMBL/GenBank/DDBJ whole genome shotgun (WGS) entry which is preliminary data.</text>
</comment>
<proteinExistence type="predicted"/>